<dbReference type="Proteomes" id="UP001387215">
    <property type="component" value="Unassembled WGS sequence"/>
</dbReference>
<evidence type="ECO:0000256" key="1">
    <source>
        <dbReference type="SAM" id="Phobius"/>
    </source>
</evidence>
<proteinExistence type="predicted"/>
<evidence type="ECO:0000313" key="3">
    <source>
        <dbReference type="EMBL" id="MEI2456487.1"/>
    </source>
</evidence>
<evidence type="ECO:0000256" key="2">
    <source>
        <dbReference type="SAM" id="SignalP"/>
    </source>
</evidence>
<evidence type="ECO:0000313" key="5">
    <source>
        <dbReference type="Proteomes" id="UP001387215"/>
    </source>
</evidence>
<reference evidence="4" key="2">
    <citation type="submission" date="2024-06" db="EMBL/GenBank/DDBJ databases">
        <authorList>
            <person name="Li S."/>
        </authorList>
    </citation>
    <scope>NUCLEOTIDE SEQUENCE</scope>
    <source>
        <strain evidence="4">SR10</strain>
    </source>
</reference>
<dbReference type="EMBL" id="CP159925">
    <property type="protein sequence ID" value="XCO75500.1"/>
    <property type="molecule type" value="Genomic_DNA"/>
</dbReference>
<evidence type="ECO:0000313" key="4">
    <source>
        <dbReference type="EMBL" id="XCO75500.1"/>
    </source>
</evidence>
<dbReference type="RefSeq" id="WP_064748891.1">
    <property type="nucleotide sequence ID" value="NZ_CP159925.1"/>
</dbReference>
<reference evidence="3 5" key="1">
    <citation type="submission" date="2024-02" db="EMBL/GenBank/DDBJ databases">
        <title>Lysobacter Genome Sequencing and Mining.</title>
        <authorList>
            <person name="Bierman J."/>
            <person name="Walker M.C."/>
        </authorList>
    </citation>
    <scope>NUCLEOTIDE SEQUENCE [LARGE SCALE GENOMIC DNA]</scope>
    <source>
        <strain evidence="3 5">PB6250</strain>
    </source>
</reference>
<sequence length="102" mass="11207">MIRNARSIAAAFACLLWPALAQATRQCPPEAGEKSPLFWALGWAILGAFVLLGLAMPLLALRGSRGRRTLHRALWVLAGLAPMLGCWLLGLWIFFARFVMVC</sequence>
<organism evidence="4">
    <name type="scientific">Lysobacter firmicutimachus</name>
    <dbReference type="NCBI Taxonomy" id="1792846"/>
    <lineage>
        <taxon>Bacteria</taxon>
        <taxon>Pseudomonadati</taxon>
        <taxon>Pseudomonadota</taxon>
        <taxon>Gammaproteobacteria</taxon>
        <taxon>Lysobacterales</taxon>
        <taxon>Lysobacteraceae</taxon>
        <taxon>Lysobacter</taxon>
    </lineage>
</organism>
<feature type="chain" id="PRO_5043616723" description="Transmembrane protein" evidence="2">
    <location>
        <begin position="24"/>
        <end position="102"/>
    </location>
</feature>
<keyword evidence="1" id="KW-1133">Transmembrane helix</keyword>
<gene>
    <name evidence="4" type="ORF">ABU614_01485</name>
    <name evidence="3" type="ORF">V2J18_17640</name>
</gene>
<name>A0AAU8MWI6_9GAMM</name>
<keyword evidence="1" id="KW-0812">Transmembrane</keyword>
<keyword evidence="5" id="KW-1185">Reference proteome</keyword>
<feature type="transmembrane region" description="Helical" evidence="1">
    <location>
        <begin position="73"/>
        <end position="95"/>
    </location>
</feature>
<accession>A0AAU8MWI6</accession>
<evidence type="ECO:0008006" key="6">
    <source>
        <dbReference type="Google" id="ProtNLM"/>
    </source>
</evidence>
<dbReference type="AlphaFoldDB" id="A0AAU8MWI6"/>
<feature type="signal peptide" evidence="2">
    <location>
        <begin position="1"/>
        <end position="23"/>
    </location>
</feature>
<keyword evidence="2" id="KW-0732">Signal</keyword>
<keyword evidence="1" id="KW-0472">Membrane</keyword>
<feature type="transmembrane region" description="Helical" evidence="1">
    <location>
        <begin position="37"/>
        <end position="61"/>
    </location>
</feature>
<protein>
    <recommendedName>
        <fullName evidence="6">Transmembrane protein</fullName>
    </recommendedName>
</protein>
<dbReference type="EMBL" id="JBANDL010000002">
    <property type="protein sequence ID" value="MEI2456487.1"/>
    <property type="molecule type" value="Genomic_DNA"/>
</dbReference>